<organism evidence="1 2">
    <name type="scientific">Nonomuraea ferruginea</name>
    <dbReference type="NCBI Taxonomy" id="46174"/>
    <lineage>
        <taxon>Bacteria</taxon>
        <taxon>Bacillati</taxon>
        <taxon>Actinomycetota</taxon>
        <taxon>Actinomycetes</taxon>
        <taxon>Streptosporangiales</taxon>
        <taxon>Streptosporangiaceae</taxon>
        <taxon>Nonomuraea</taxon>
    </lineage>
</organism>
<reference evidence="1 2" key="1">
    <citation type="submission" date="2022-11" db="EMBL/GenBank/DDBJ databases">
        <title>Nonomuraea corallina sp. nov., a new species of the genus Nonomuraea isolated from sea side sediment in Thai sea.</title>
        <authorList>
            <person name="Ngamcharungchit C."/>
            <person name="Matsumoto A."/>
            <person name="Suriyachadkun C."/>
            <person name="Panbangred W."/>
            <person name="Inahashi Y."/>
            <person name="Intra B."/>
        </authorList>
    </citation>
    <scope>NUCLEOTIDE SEQUENCE [LARGE SCALE GENOMIC DNA]</scope>
    <source>
        <strain evidence="1 2">DSM 43553</strain>
    </source>
</reference>
<sequence length="478" mass="52740">MLEIPSLAILRYRTPEELISNFTQLWGVEPTAVSLPATEFDGPLFGVDGLRGIKFSTYASVSNVLNGFEDVVQEFASRGMGIVLTICPNLSFIPGEGLSVRDILGDASPQLCVANPRSVEVIAAILGTGVDIVREVCAQQPGKLQGIAIDATDLWPMGGSLGRVEATCFCAFCTQHFDRVAPDLLLRFKTFPNPWSLLLKPSNTGIGFVDEVGPLTSPEEIVGLSRQRGYVEQFQNAAESYLLENANLLLRYMRARHEQTVGAIAAIFDQACHELDDLPRRILIIEGERYGWTTGIWAEELDLAYPAGDRTFDEVWLNANPNFILTRVPYRVYMWRRSRYVISSFFDLAASATDPTRRAISQIALRPPGQIRKILYQRFYQMLAYGLNSEGALLSLPGGLRRGGASGEGDSTRLGFVGVSLDREFGERFINQLNIAPGQVDILGDQEAEAHQSQAGALSNIDPHIMQLLLHQFQAREG</sequence>
<accession>A0ABT4SVF0</accession>
<comment type="caution">
    <text evidence="1">The sequence shown here is derived from an EMBL/GenBank/DDBJ whole genome shotgun (WGS) entry which is preliminary data.</text>
</comment>
<protein>
    <submittedName>
        <fullName evidence="1">Uncharacterized protein</fullName>
    </submittedName>
</protein>
<evidence type="ECO:0000313" key="1">
    <source>
        <dbReference type="EMBL" id="MDA0641247.1"/>
    </source>
</evidence>
<name>A0ABT4SVF0_9ACTN</name>
<evidence type="ECO:0000313" key="2">
    <source>
        <dbReference type="Proteomes" id="UP001212498"/>
    </source>
</evidence>
<dbReference type="EMBL" id="JAPNUD010000022">
    <property type="protein sequence ID" value="MDA0641247.1"/>
    <property type="molecule type" value="Genomic_DNA"/>
</dbReference>
<gene>
    <name evidence="1" type="ORF">OUY24_11510</name>
</gene>
<dbReference type="Proteomes" id="UP001212498">
    <property type="component" value="Unassembled WGS sequence"/>
</dbReference>
<keyword evidence="2" id="KW-1185">Reference proteome</keyword>
<dbReference type="RefSeq" id="WP_271276223.1">
    <property type="nucleotide sequence ID" value="NZ_JAPNUD010000022.1"/>
</dbReference>
<proteinExistence type="predicted"/>